<dbReference type="PROSITE" id="PS50283">
    <property type="entry name" value="NA_SOLUT_SYMP_3"/>
    <property type="match status" value="1"/>
</dbReference>
<protein>
    <submittedName>
        <fullName evidence="16">High-affinity choline transporter 1-like</fullName>
    </submittedName>
</protein>
<keyword evidence="17" id="KW-1185">Reference proteome</keyword>
<name>A0A8C5EHI3_GOUWI</name>
<keyword evidence="4 14" id="KW-0812">Transmembrane</keyword>
<gene>
    <name evidence="16" type="primary">LOC114476685</name>
    <name evidence="15" type="synonym">LOC114476686</name>
</gene>
<evidence type="ECO:0000313" key="16">
    <source>
        <dbReference type="Ensembl" id="ENSGWIP00000017424.1"/>
    </source>
</evidence>
<dbReference type="InterPro" id="IPR052244">
    <property type="entry name" value="Choline_transporter"/>
</dbReference>
<reference evidence="16" key="2">
    <citation type="submission" date="2025-05" db="UniProtKB">
        <authorList>
            <consortium name="Ensembl"/>
        </authorList>
    </citation>
    <scope>IDENTIFICATION</scope>
</reference>
<evidence type="ECO:0000256" key="3">
    <source>
        <dbReference type="ARBA" id="ARBA00022448"/>
    </source>
</evidence>
<comment type="subcellular location">
    <subcellularLocation>
        <location evidence="1">Membrane</location>
        <topology evidence="1">Multi-pass membrane protein</topology>
    </subcellularLocation>
</comment>
<dbReference type="AlphaFoldDB" id="A0A8C5EHI3"/>
<keyword evidence="6" id="KW-0530">Neurotransmitter biosynthesis</keyword>
<dbReference type="GO" id="GO:0008292">
    <property type="term" value="P:acetylcholine biosynthetic process"/>
    <property type="evidence" value="ECO:0007669"/>
    <property type="project" value="TreeGrafter"/>
</dbReference>
<feature type="transmembrane region" description="Helical" evidence="14">
    <location>
        <begin position="84"/>
        <end position="106"/>
    </location>
</feature>
<dbReference type="InterPro" id="IPR038377">
    <property type="entry name" value="Na/Glc_symporter_sf"/>
</dbReference>
<feature type="transmembrane region" description="Helical" evidence="14">
    <location>
        <begin position="6"/>
        <end position="27"/>
    </location>
</feature>
<evidence type="ECO:0000256" key="14">
    <source>
        <dbReference type="SAM" id="Phobius"/>
    </source>
</evidence>
<evidence type="ECO:0000256" key="1">
    <source>
        <dbReference type="ARBA" id="ARBA00004141"/>
    </source>
</evidence>
<evidence type="ECO:0000313" key="15">
    <source>
        <dbReference type="Ensembl" id="ENSGWIP00000017219.1"/>
    </source>
</evidence>
<evidence type="ECO:0000313" key="17">
    <source>
        <dbReference type="Proteomes" id="UP000694680"/>
    </source>
</evidence>
<keyword evidence="3" id="KW-0813">Transport</keyword>
<keyword evidence="9" id="KW-0406">Ion transport</keyword>
<dbReference type="CDD" id="cd11474">
    <property type="entry name" value="SLC5sbd_CHT"/>
    <property type="match status" value="1"/>
</dbReference>
<evidence type="ECO:0000256" key="7">
    <source>
        <dbReference type="ARBA" id="ARBA00022989"/>
    </source>
</evidence>
<organism evidence="16 17">
    <name type="scientific">Gouania willdenowi</name>
    <name type="common">Blunt-snouted clingfish</name>
    <name type="synonym">Lepadogaster willdenowi</name>
    <dbReference type="NCBI Taxonomy" id="441366"/>
    <lineage>
        <taxon>Eukaryota</taxon>
        <taxon>Metazoa</taxon>
        <taxon>Chordata</taxon>
        <taxon>Craniata</taxon>
        <taxon>Vertebrata</taxon>
        <taxon>Euteleostomi</taxon>
        <taxon>Actinopterygii</taxon>
        <taxon>Neopterygii</taxon>
        <taxon>Teleostei</taxon>
        <taxon>Neoteleostei</taxon>
        <taxon>Acanthomorphata</taxon>
        <taxon>Ovalentaria</taxon>
        <taxon>Blenniimorphae</taxon>
        <taxon>Blenniiformes</taxon>
        <taxon>Gobiesocoidei</taxon>
        <taxon>Gobiesocidae</taxon>
        <taxon>Gobiesocinae</taxon>
        <taxon>Gouania</taxon>
    </lineage>
</organism>
<feature type="transmembrane region" description="Helical" evidence="14">
    <location>
        <begin position="260"/>
        <end position="283"/>
    </location>
</feature>
<feature type="transmembrane region" description="Helical" evidence="14">
    <location>
        <begin position="427"/>
        <end position="448"/>
    </location>
</feature>
<dbReference type="GO" id="GO:0005886">
    <property type="term" value="C:plasma membrane"/>
    <property type="evidence" value="ECO:0007669"/>
    <property type="project" value="TreeGrafter"/>
</dbReference>
<feature type="transmembrane region" description="Helical" evidence="14">
    <location>
        <begin position="319"/>
        <end position="347"/>
    </location>
</feature>
<keyword evidence="11" id="KW-0325">Glycoprotein</keyword>
<feature type="transmembrane region" description="Helical" evidence="14">
    <location>
        <begin position="367"/>
        <end position="386"/>
    </location>
</feature>
<feature type="transmembrane region" description="Helical" evidence="14">
    <location>
        <begin position="51"/>
        <end position="72"/>
    </location>
</feature>
<keyword evidence="8" id="KW-0915">Sodium</keyword>
<evidence type="ECO:0000256" key="6">
    <source>
        <dbReference type="ARBA" id="ARBA00022979"/>
    </source>
</evidence>
<evidence type="ECO:0000256" key="13">
    <source>
        <dbReference type="RuleBase" id="RU362091"/>
    </source>
</evidence>
<dbReference type="PANTHER" id="PTHR45897">
    <property type="entry name" value="HIGH-AFFINITY CHOLINE TRANSPORTER 1"/>
    <property type="match status" value="1"/>
</dbReference>
<keyword evidence="5" id="KW-0769">Symport</keyword>
<comment type="similarity">
    <text evidence="2 13">Belongs to the sodium:solute symporter (SSF) (TC 2.A.21) family.</text>
</comment>
<feature type="transmembrane region" description="Helical" evidence="14">
    <location>
        <begin position="468"/>
        <end position="489"/>
    </location>
</feature>
<dbReference type="Proteomes" id="UP000694680">
    <property type="component" value="Chromosome 15"/>
</dbReference>
<proteinExistence type="inferred from homology"/>
<dbReference type="Pfam" id="PF00474">
    <property type="entry name" value="SSF"/>
    <property type="match status" value="2"/>
</dbReference>
<dbReference type="Ensembl" id="ENSGWIT00000019008.1">
    <property type="protein sequence ID" value="ENSGWIP00000017219.1"/>
    <property type="gene ID" value="ENSGWIG00000009591.1"/>
</dbReference>
<dbReference type="Gene3D" id="1.20.1730.10">
    <property type="entry name" value="Sodium/glucose cotransporter"/>
    <property type="match status" value="1"/>
</dbReference>
<evidence type="ECO:0000256" key="11">
    <source>
        <dbReference type="ARBA" id="ARBA00023180"/>
    </source>
</evidence>
<dbReference type="PANTHER" id="PTHR45897:SF5">
    <property type="entry name" value="HIGH AFFINITY CHOLINE TRANSPORTER 1"/>
    <property type="match status" value="1"/>
</dbReference>
<keyword evidence="10 14" id="KW-0472">Membrane</keyword>
<dbReference type="InterPro" id="IPR001734">
    <property type="entry name" value="Na/solute_symporter"/>
</dbReference>
<evidence type="ECO:0000256" key="10">
    <source>
        <dbReference type="ARBA" id="ARBA00023136"/>
    </source>
</evidence>
<sequence length="531" mass="57994">MAVNVPGLVAIIVFYLLVLGTGIWASFKSKRKQKKNAATGIEMALLGGRRINWVVGIFTMTATWIGGGYILGLTEAMYTPSMGLTWTLLLLTAYSTSFIVGGLVFAQPMRDKNYVTMLDPFNEKYGKRINPEELFLPGGTMSVVLDLSLNVCTWISAAVVVIYTLLGGLYSVAYTDVIQLILIFISLVISVPFVMMNPYSLDIRQTLMNNTIHTPWIGAPEPRRIWIMIDDFFNLALGQMGFQCFHQRTLSASSSATARLTCFVAAVTFFIFGIPIILLGAAISSTDWNMTSYGSPSPYERGEAAMVLPIALQHLTPPFVSIIGIGCVAAAVMSSADSSLLAAASVFTINIYKSFLRPQASDKELQWVIRAVVVVVGVVSSALTSLKTSIMAFWLIAVEVSYLIVFPQLVCILFINISNGYGAISGFVLGLMFRLLCGAPSVGLPFILRFPGCTFADGVYVQCAPVKTVSMAVSFTAILFFSFLASVLFNRKLLPERWDVFNMKVKHSKHARIAEGGANSYKDDERPSNVT</sequence>
<feature type="transmembrane region" description="Helical" evidence="14">
    <location>
        <begin position="392"/>
        <end position="415"/>
    </location>
</feature>
<dbReference type="Ensembl" id="ENSGWIT00000019227.1">
    <property type="protein sequence ID" value="ENSGWIP00000017424.1"/>
    <property type="gene ID" value="ENSGWIG00000009693.1"/>
</dbReference>
<reference evidence="16" key="1">
    <citation type="submission" date="2020-06" db="EMBL/GenBank/DDBJ databases">
        <authorList>
            <consortium name="Wellcome Sanger Institute Data Sharing"/>
        </authorList>
    </citation>
    <scope>NUCLEOTIDE SEQUENCE [LARGE SCALE GENOMIC DNA]</scope>
</reference>
<feature type="transmembrane region" description="Helical" evidence="14">
    <location>
        <begin position="177"/>
        <end position="195"/>
    </location>
</feature>
<accession>A0A8C5EHI3</accession>
<keyword evidence="12" id="KW-0739">Sodium transport</keyword>
<evidence type="ECO:0000256" key="2">
    <source>
        <dbReference type="ARBA" id="ARBA00006434"/>
    </source>
</evidence>
<feature type="transmembrane region" description="Helical" evidence="14">
    <location>
        <begin position="151"/>
        <end position="171"/>
    </location>
</feature>
<evidence type="ECO:0000256" key="9">
    <source>
        <dbReference type="ARBA" id="ARBA00023065"/>
    </source>
</evidence>
<evidence type="ECO:0000256" key="5">
    <source>
        <dbReference type="ARBA" id="ARBA00022847"/>
    </source>
</evidence>
<evidence type="ECO:0000256" key="8">
    <source>
        <dbReference type="ARBA" id="ARBA00023053"/>
    </source>
</evidence>
<keyword evidence="7 14" id="KW-1133">Transmembrane helix</keyword>
<dbReference type="GO" id="GO:0005307">
    <property type="term" value="F:choline:sodium symporter activity"/>
    <property type="evidence" value="ECO:0007669"/>
    <property type="project" value="TreeGrafter"/>
</dbReference>
<evidence type="ECO:0000256" key="12">
    <source>
        <dbReference type="ARBA" id="ARBA00023201"/>
    </source>
</evidence>
<evidence type="ECO:0000256" key="4">
    <source>
        <dbReference type="ARBA" id="ARBA00022692"/>
    </source>
</evidence>